<dbReference type="InterPro" id="IPR038614">
    <property type="entry name" value="GK_N_sf"/>
</dbReference>
<dbReference type="PANTHER" id="PTHR12227">
    <property type="entry name" value="GLYCERATE KINASE"/>
    <property type="match status" value="1"/>
</dbReference>
<dbReference type="GO" id="GO:0008887">
    <property type="term" value="F:glycerate kinase activity"/>
    <property type="evidence" value="ECO:0007669"/>
    <property type="project" value="InterPro"/>
</dbReference>
<dbReference type="Proteomes" id="UP000230833">
    <property type="component" value="Unassembled WGS sequence"/>
</dbReference>
<dbReference type="PANTHER" id="PTHR12227:SF0">
    <property type="entry name" value="GLYCERATE KINASE"/>
    <property type="match status" value="1"/>
</dbReference>
<dbReference type="Gene3D" id="3.40.50.10180">
    <property type="entry name" value="Glycerate kinase, MOFRL-like N-terminal domain"/>
    <property type="match status" value="1"/>
</dbReference>
<dbReference type="EMBL" id="PCYL01000002">
    <property type="protein sequence ID" value="PIR47222.1"/>
    <property type="molecule type" value="Genomic_DNA"/>
</dbReference>
<dbReference type="Pfam" id="PF05161">
    <property type="entry name" value="MOFRL"/>
    <property type="match status" value="1"/>
</dbReference>
<dbReference type="InterPro" id="IPR039760">
    <property type="entry name" value="MOFRL_protein"/>
</dbReference>
<protein>
    <recommendedName>
        <fullName evidence="5">Glycerate kinase</fullName>
    </recommendedName>
</protein>
<organism evidence="3 4">
    <name type="scientific">Candidatus Vogelbacteria bacterium CG10_big_fil_rev_8_21_14_0_10_45_14</name>
    <dbReference type="NCBI Taxonomy" id="1975042"/>
    <lineage>
        <taxon>Bacteria</taxon>
        <taxon>Candidatus Vogeliibacteriota</taxon>
    </lineage>
</organism>
<evidence type="ECO:0000313" key="4">
    <source>
        <dbReference type="Proteomes" id="UP000230833"/>
    </source>
</evidence>
<feature type="domain" description="MOFRL-associated" evidence="2">
    <location>
        <begin position="63"/>
        <end position="287"/>
    </location>
</feature>
<dbReference type="InterPro" id="IPR007835">
    <property type="entry name" value="MOFRL"/>
</dbReference>
<feature type="domain" description="MOFRL" evidence="1">
    <location>
        <begin position="365"/>
        <end position="475"/>
    </location>
</feature>
<accession>A0A2H0RKZ4</accession>
<evidence type="ECO:0008006" key="5">
    <source>
        <dbReference type="Google" id="ProtNLM"/>
    </source>
</evidence>
<name>A0A2H0RKZ4_9BACT</name>
<sequence>MTMMVRYSSLEDARRISVQTTQSTAPRGIWLWKVCSRCILKACNMEIFKNYETLATTPLRRDALSIMGAGLSAIDTRKAILQSVSLHNDLLKVAGVQYDLKVYKQLYILGAGKCAGTASEALEEILGDRISGGLALTIGSCPILRRIKGACGDHPMPTERNVQATEELLSIAKCADENDLVLMIVSGGGSTLLCQPDSHTCQSEAELLKCLFRKGATINEINIVRKHLSLARGGYLAKMAYPATLHALIFSDVPGNDISSVASGPTTRDLTTTQDARKILTNYATEDSCGFDGESLIETPKEDIYFAKTVNSLIVSNNVALLAMLEQAKVLGYDAKIMDDKMEGEARDRGSDLARQIKEGKRGEALLYGGETTVTLRGEAKDKTCTLDSCGGRNRELALSALSSLGEDTLVMALASDGRDNGDMAGAIADKPAIDNAQSLGLNMHEYLDGNASGTFFQKIGAEVYTGDTGSNVSDLTLSLKSK</sequence>
<dbReference type="Gene3D" id="3.40.1480.10">
    <property type="entry name" value="MOFRL domain"/>
    <property type="match status" value="1"/>
</dbReference>
<dbReference type="InterPro" id="IPR037035">
    <property type="entry name" value="GK-like_C_sf"/>
</dbReference>
<dbReference type="GO" id="GO:0005737">
    <property type="term" value="C:cytoplasm"/>
    <property type="evidence" value="ECO:0007669"/>
    <property type="project" value="TreeGrafter"/>
</dbReference>
<evidence type="ECO:0000259" key="2">
    <source>
        <dbReference type="Pfam" id="PF13660"/>
    </source>
</evidence>
<proteinExistence type="predicted"/>
<gene>
    <name evidence="3" type="ORF">COV07_00030</name>
</gene>
<comment type="caution">
    <text evidence="3">The sequence shown here is derived from an EMBL/GenBank/DDBJ whole genome shotgun (WGS) entry which is preliminary data.</text>
</comment>
<dbReference type="SUPFAM" id="SSF82544">
    <property type="entry name" value="GckA/TtuD-like"/>
    <property type="match status" value="1"/>
</dbReference>
<dbReference type="InterPro" id="IPR025286">
    <property type="entry name" value="MOFRL_assoc_dom"/>
</dbReference>
<dbReference type="AlphaFoldDB" id="A0A2H0RKZ4"/>
<reference evidence="3 4" key="1">
    <citation type="submission" date="2017-09" db="EMBL/GenBank/DDBJ databases">
        <title>Depth-based differentiation of microbial function through sediment-hosted aquifers and enrichment of novel symbionts in the deep terrestrial subsurface.</title>
        <authorList>
            <person name="Probst A.J."/>
            <person name="Ladd B."/>
            <person name="Jarett J.K."/>
            <person name="Geller-Mcgrath D.E."/>
            <person name="Sieber C.M."/>
            <person name="Emerson J.B."/>
            <person name="Anantharaman K."/>
            <person name="Thomas B.C."/>
            <person name="Malmstrom R."/>
            <person name="Stieglmeier M."/>
            <person name="Klingl A."/>
            <person name="Woyke T."/>
            <person name="Ryan C.M."/>
            <person name="Banfield J.F."/>
        </authorList>
    </citation>
    <scope>NUCLEOTIDE SEQUENCE [LARGE SCALE GENOMIC DNA]</scope>
    <source>
        <strain evidence="3">CG10_big_fil_rev_8_21_14_0_10_45_14</strain>
    </source>
</reference>
<evidence type="ECO:0000259" key="1">
    <source>
        <dbReference type="Pfam" id="PF05161"/>
    </source>
</evidence>
<evidence type="ECO:0000313" key="3">
    <source>
        <dbReference type="EMBL" id="PIR47222.1"/>
    </source>
</evidence>
<dbReference type="Pfam" id="PF13660">
    <property type="entry name" value="DUF4147"/>
    <property type="match status" value="1"/>
</dbReference>